<sequence length="433" mass="50444">MHSSATLCHSSPRRHQPGNSSKYTKQHRINLPASQAEHPLILETFLWIMSVIFASEKSAIIDHESWIVQLIRRHKFALHEHEFSEHKRIKFQDLFDLRTPYMMDAQAEKVARQLEEDGNFTAEPKRKKKKNELVVQNKEENEEVKHILQVFMSLQLRPEFKQNFQFIPKADDYRNNNQQIRELRKRFTEASNTVLPQLDQHYDGSAFDVTVVNGIKYILPPNVCYVCDNVTAIMSHFSEFKFDLVVMDPPWQNKYVRRRTHNHGSHHGYDMLTVGEILQFPVGDLLNDGALLMIWCTNNSSLLQELLQGLSGWNVELAATWYWLKVTKAGELITPLEGVTHSKRPYERILLTRKIKHKMVFQNIPDGLVFCSVPCGIHSHKPPLQELVKEYVVQQPRCLELFARSLAPGWTSYGFEVLRLQHSFLYENSEQDG</sequence>
<reference evidence="3 4" key="1">
    <citation type="journal article" date="2024" name="BMC Genomics">
        <title>Genome assembly of redclaw crayfish (Cherax quadricarinatus) provides insights into its immune adaptation and hypoxia tolerance.</title>
        <authorList>
            <person name="Liu Z."/>
            <person name="Zheng J."/>
            <person name="Li H."/>
            <person name="Fang K."/>
            <person name="Wang S."/>
            <person name="He J."/>
            <person name="Zhou D."/>
            <person name="Weng S."/>
            <person name="Chi M."/>
            <person name="Gu Z."/>
            <person name="He J."/>
            <person name="Li F."/>
            <person name="Wang M."/>
        </authorList>
    </citation>
    <scope>NUCLEOTIDE SEQUENCE [LARGE SCALE GENOMIC DNA]</scope>
    <source>
        <strain evidence="3">ZL_2023a</strain>
    </source>
</reference>
<comment type="similarity">
    <text evidence="1">Belongs to the MT-A70-like family.</text>
</comment>
<dbReference type="InterPro" id="IPR029063">
    <property type="entry name" value="SAM-dependent_MTases_sf"/>
</dbReference>
<dbReference type="EMBL" id="JARKIK010000056">
    <property type="protein sequence ID" value="KAK8732655.1"/>
    <property type="molecule type" value="Genomic_DNA"/>
</dbReference>
<dbReference type="InterPro" id="IPR002052">
    <property type="entry name" value="DNA_methylase_N6_adenine_CS"/>
</dbReference>
<evidence type="ECO:0008006" key="5">
    <source>
        <dbReference type="Google" id="ProtNLM"/>
    </source>
</evidence>
<dbReference type="AlphaFoldDB" id="A0AAW0WYW8"/>
<name>A0AAW0WYW8_CHEQU</name>
<evidence type="ECO:0000256" key="2">
    <source>
        <dbReference type="SAM" id="MobiDB-lite"/>
    </source>
</evidence>
<evidence type="ECO:0000313" key="3">
    <source>
        <dbReference type="EMBL" id="KAK8732655.1"/>
    </source>
</evidence>
<dbReference type="GO" id="GO:0032259">
    <property type="term" value="P:methylation"/>
    <property type="evidence" value="ECO:0007669"/>
    <property type="project" value="InterPro"/>
</dbReference>
<evidence type="ECO:0000313" key="4">
    <source>
        <dbReference type="Proteomes" id="UP001445076"/>
    </source>
</evidence>
<gene>
    <name evidence="3" type="ORF">OTU49_006867</name>
</gene>
<keyword evidence="4" id="KW-1185">Reference proteome</keyword>
<protein>
    <recommendedName>
        <fullName evidence="5">Methyltransferase-like protein 4</fullName>
    </recommendedName>
</protein>
<dbReference type="Proteomes" id="UP001445076">
    <property type="component" value="Unassembled WGS sequence"/>
</dbReference>
<dbReference type="Gene3D" id="3.40.50.150">
    <property type="entry name" value="Vaccinia Virus protein VP39"/>
    <property type="match status" value="1"/>
</dbReference>
<proteinExistence type="inferred from homology"/>
<comment type="caution">
    <text evidence="3">The sequence shown here is derived from an EMBL/GenBank/DDBJ whole genome shotgun (WGS) entry which is preliminary data.</text>
</comment>
<accession>A0AAW0WYW8</accession>
<feature type="region of interest" description="Disordered" evidence="2">
    <location>
        <begin position="1"/>
        <end position="26"/>
    </location>
</feature>
<dbReference type="GO" id="GO:0008168">
    <property type="term" value="F:methyltransferase activity"/>
    <property type="evidence" value="ECO:0007669"/>
    <property type="project" value="InterPro"/>
</dbReference>
<dbReference type="PANTHER" id="PTHR12829">
    <property type="entry name" value="N6-ADENOSINE-METHYLTRANSFERASE"/>
    <property type="match status" value="1"/>
</dbReference>
<dbReference type="PROSITE" id="PS51143">
    <property type="entry name" value="MT_A70"/>
    <property type="match status" value="1"/>
</dbReference>
<dbReference type="PROSITE" id="PS00092">
    <property type="entry name" value="N6_MTASE"/>
    <property type="match status" value="1"/>
</dbReference>
<dbReference type="PANTHER" id="PTHR12829:SF4">
    <property type="entry name" value="N(6)-ADENINE-SPECIFIC METHYLTRANSFERASE METTL4"/>
    <property type="match status" value="1"/>
</dbReference>
<dbReference type="Pfam" id="PF05063">
    <property type="entry name" value="MT-A70"/>
    <property type="match status" value="1"/>
</dbReference>
<organism evidence="3 4">
    <name type="scientific">Cherax quadricarinatus</name>
    <name type="common">Australian red claw crayfish</name>
    <dbReference type="NCBI Taxonomy" id="27406"/>
    <lineage>
        <taxon>Eukaryota</taxon>
        <taxon>Metazoa</taxon>
        <taxon>Ecdysozoa</taxon>
        <taxon>Arthropoda</taxon>
        <taxon>Crustacea</taxon>
        <taxon>Multicrustacea</taxon>
        <taxon>Malacostraca</taxon>
        <taxon>Eumalacostraca</taxon>
        <taxon>Eucarida</taxon>
        <taxon>Decapoda</taxon>
        <taxon>Pleocyemata</taxon>
        <taxon>Astacidea</taxon>
        <taxon>Parastacoidea</taxon>
        <taxon>Parastacidae</taxon>
        <taxon>Cherax</taxon>
    </lineage>
</organism>
<dbReference type="GO" id="GO:0005634">
    <property type="term" value="C:nucleus"/>
    <property type="evidence" value="ECO:0007669"/>
    <property type="project" value="TreeGrafter"/>
</dbReference>
<evidence type="ECO:0000256" key="1">
    <source>
        <dbReference type="PROSITE-ProRule" id="PRU00489"/>
    </source>
</evidence>
<dbReference type="SUPFAM" id="SSF53335">
    <property type="entry name" value="S-adenosyl-L-methionine-dependent methyltransferases"/>
    <property type="match status" value="1"/>
</dbReference>
<dbReference type="GO" id="GO:0003676">
    <property type="term" value="F:nucleic acid binding"/>
    <property type="evidence" value="ECO:0007669"/>
    <property type="project" value="InterPro"/>
</dbReference>
<dbReference type="InterPro" id="IPR007757">
    <property type="entry name" value="MT-A70-like"/>
</dbReference>